<dbReference type="PROSITE" id="PS50113">
    <property type="entry name" value="PAC"/>
    <property type="match status" value="1"/>
</dbReference>
<dbReference type="InterPro" id="IPR003018">
    <property type="entry name" value="GAF"/>
</dbReference>
<dbReference type="Pfam" id="PF00072">
    <property type="entry name" value="Response_reg"/>
    <property type="match status" value="1"/>
</dbReference>
<accession>A0A2H4Q4K3</accession>
<evidence type="ECO:0000259" key="7">
    <source>
        <dbReference type="PROSITE" id="PS50113"/>
    </source>
</evidence>
<dbReference type="PANTHER" id="PTHR44591:SF3">
    <property type="entry name" value="RESPONSE REGULATORY DOMAIN-CONTAINING PROTEIN"/>
    <property type="match status" value="1"/>
</dbReference>
<evidence type="ECO:0000313" key="9">
    <source>
        <dbReference type="Proteomes" id="UP000198888"/>
    </source>
</evidence>
<dbReference type="SMART" id="SM00091">
    <property type="entry name" value="PAS"/>
    <property type="match status" value="1"/>
</dbReference>
<dbReference type="InterPro" id="IPR050595">
    <property type="entry name" value="Bact_response_regulator"/>
</dbReference>
<dbReference type="Gene3D" id="3.30.450.20">
    <property type="entry name" value="PAS domain"/>
    <property type="match status" value="1"/>
</dbReference>
<dbReference type="PROSITE" id="PS50112">
    <property type="entry name" value="PAS"/>
    <property type="match status" value="1"/>
</dbReference>
<gene>
    <name evidence="8" type="ORF">SAMN05444271_10378</name>
</gene>
<dbReference type="PROSITE" id="PS50110">
    <property type="entry name" value="RESPONSE_REGULATORY"/>
    <property type="match status" value="1"/>
</dbReference>
<dbReference type="CDD" id="cd00156">
    <property type="entry name" value="REC"/>
    <property type="match status" value="1"/>
</dbReference>
<dbReference type="InterPro" id="IPR000014">
    <property type="entry name" value="PAS"/>
</dbReference>
<evidence type="ECO:0000259" key="6">
    <source>
        <dbReference type="PROSITE" id="PS50112"/>
    </source>
</evidence>
<feature type="modified residue" description="4-aspartylphosphate" evidence="4">
    <location>
        <position position="57"/>
    </location>
</feature>
<organism evidence="8 9">
    <name type="scientific">Halohasta litchfieldiae</name>
    <dbReference type="NCBI Taxonomy" id="1073996"/>
    <lineage>
        <taxon>Archaea</taxon>
        <taxon>Methanobacteriati</taxon>
        <taxon>Methanobacteriota</taxon>
        <taxon>Stenosarchaea group</taxon>
        <taxon>Halobacteria</taxon>
        <taxon>Halobacteriales</taxon>
        <taxon>Haloferacaceae</taxon>
        <taxon>Halohasta</taxon>
    </lineage>
</organism>
<dbReference type="Pfam" id="PF13185">
    <property type="entry name" value="GAF_2"/>
    <property type="match status" value="1"/>
</dbReference>
<keyword evidence="3" id="KW-0418">Kinase</keyword>
<feature type="domain" description="PAS" evidence="6">
    <location>
        <begin position="133"/>
        <end position="169"/>
    </location>
</feature>
<keyword evidence="2" id="KW-0808">Transferase</keyword>
<name>A0A1H6S457_9EURY</name>
<dbReference type="CDD" id="cd00130">
    <property type="entry name" value="PAS"/>
    <property type="match status" value="1"/>
</dbReference>
<dbReference type="GeneID" id="35003329"/>
<protein>
    <submittedName>
        <fullName evidence="8">PAS domain S-box-containing protein</fullName>
    </submittedName>
</protein>
<dbReference type="InterPro" id="IPR000700">
    <property type="entry name" value="PAS-assoc_C"/>
</dbReference>
<dbReference type="Gene3D" id="3.40.50.2300">
    <property type="match status" value="1"/>
</dbReference>
<dbReference type="SUPFAM" id="SSF52172">
    <property type="entry name" value="CheY-like"/>
    <property type="match status" value="1"/>
</dbReference>
<dbReference type="Proteomes" id="UP000198888">
    <property type="component" value="Unassembled WGS sequence"/>
</dbReference>
<evidence type="ECO:0000256" key="2">
    <source>
        <dbReference type="ARBA" id="ARBA00022679"/>
    </source>
</evidence>
<proteinExistence type="predicted"/>
<dbReference type="InterPro" id="IPR011006">
    <property type="entry name" value="CheY-like_superfamily"/>
</dbReference>
<dbReference type="OrthoDB" id="8127at2157"/>
<accession>A0A1H6S457</accession>
<dbReference type="InterPro" id="IPR029016">
    <property type="entry name" value="GAF-like_dom_sf"/>
</dbReference>
<dbReference type="Pfam" id="PF00989">
    <property type="entry name" value="PAS"/>
    <property type="match status" value="1"/>
</dbReference>
<evidence type="ECO:0000313" key="8">
    <source>
        <dbReference type="EMBL" id="SEI58800.1"/>
    </source>
</evidence>
<dbReference type="PANTHER" id="PTHR44591">
    <property type="entry name" value="STRESS RESPONSE REGULATOR PROTEIN 1"/>
    <property type="match status" value="1"/>
</dbReference>
<evidence type="ECO:0000256" key="1">
    <source>
        <dbReference type="ARBA" id="ARBA00022553"/>
    </source>
</evidence>
<dbReference type="STRING" id="1073996.SAMN05444271_10378"/>
<sequence length="412" mass="45524">MKDSVRILHVDDESSFLDLTAEFLSQEDDRFEITTETSPADGLDRLADEAFDCVVSDYQMPSTTGIEFLEAVRESYPSLPFILFTGEGSEKVASDAISSGATDYLQKQTGTEQYQLLANRITNAVESYQTQRELEQYQLLVEAVGDPMYILDSEGSVTLANEALAEMLGCDREIAHRMHADDFLVEGGYRTESDRLDEILVDPTVDWSTYEACVETTDGTEIPTEINIAPVASGTDSYAASVGVVRDISARKRRERRLEALHTTTRTLIDATSFEEIVDIGLSAAEDVLELELASFYAPPAENADLLVPIASTEQTEQLFGTIPSMEREEGLIWQVYETGEEIFRADIRDHPEAYNAETPIRSELILPAGDHGVFIASATTVDGFNTTDKKLAHVLVATLTRALESGETREN</sequence>
<dbReference type="NCBIfam" id="TIGR00229">
    <property type="entry name" value="sensory_box"/>
    <property type="match status" value="1"/>
</dbReference>
<dbReference type="InterPro" id="IPR035965">
    <property type="entry name" value="PAS-like_dom_sf"/>
</dbReference>
<dbReference type="SMART" id="SM00448">
    <property type="entry name" value="REC"/>
    <property type="match status" value="1"/>
</dbReference>
<feature type="domain" description="PAC" evidence="7">
    <location>
        <begin position="208"/>
        <end position="260"/>
    </location>
</feature>
<evidence type="ECO:0000256" key="4">
    <source>
        <dbReference type="PROSITE-ProRule" id="PRU00169"/>
    </source>
</evidence>
<dbReference type="GO" id="GO:0006355">
    <property type="term" value="P:regulation of DNA-templated transcription"/>
    <property type="evidence" value="ECO:0007669"/>
    <property type="project" value="InterPro"/>
</dbReference>
<dbReference type="InterPro" id="IPR001789">
    <property type="entry name" value="Sig_transdc_resp-reg_receiver"/>
</dbReference>
<dbReference type="GO" id="GO:0000160">
    <property type="term" value="P:phosphorelay signal transduction system"/>
    <property type="evidence" value="ECO:0007669"/>
    <property type="project" value="InterPro"/>
</dbReference>
<dbReference type="KEGG" id="hae:halTADL_2556"/>
<dbReference type="RefSeq" id="WP_089671068.1">
    <property type="nucleotide sequence ID" value="NZ_CP024845.1"/>
</dbReference>
<feature type="domain" description="Response regulatory" evidence="5">
    <location>
        <begin position="6"/>
        <end position="122"/>
    </location>
</feature>
<dbReference type="AlphaFoldDB" id="A0A1H6S457"/>
<evidence type="ECO:0000256" key="3">
    <source>
        <dbReference type="ARBA" id="ARBA00022777"/>
    </source>
</evidence>
<dbReference type="GO" id="GO:0016301">
    <property type="term" value="F:kinase activity"/>
    <property type="evidence" value="ECO:0007669"/>
    <property type="project" value="UniProtKB-KW"/>
</dbReference>
<keyword evidence="1 4" id="KW-0597">Phosphoprotein</keyword>
<dbReference type="EMBL" id="FNYR01000003">
    <property type="protein sequence ID" value="SEI58800.1"/>
    <property type="molecule type" value="Genomic_DNA"/>
</dbReference>
<evidence type="ECO:0000259" key="5">
    <source>
        <dbReference type="PROSITE" id="PS50110"/>
    </source>
</evidence>
<keyword evidence="9" id="KW-1185">Reference proteome</keyword>
<dbReference type="Gene3D" id="3.30.450.40">
    <property type="match status" value="1"/>
</dbReference>
<dbReference type="SUPFAM" id="SSF55785">
    <property type="entry name" value="PYP-like sensor domain (PAS domain)"/>
    <property type="match status" value="1"/>
</dbReference>
<dbReference type="InterPro" id="IPR013767">
    <property type="entry name" value="PAS_fold"/>
</dbReference>
<dbReference type="SUPFAM" id="SSF55781">
    <property type="entry name" value="GAF domain-like"/>
    <property type="match status" value="1"/>
</dbReference>
<reference evidence="8 9" key="1">
    <citation type="submission" date="2016-10" db="EMBL/GenBank/DDBJ databases">
        <authorList>
            <person name="de Groot N.N."/>
        </authorList>
    </citation>
    <scope>NUCLEOTIDE SEQUENCE [LARGE SCALE GENOMIC DNA]</scope>
    <source>
        <strain evidence="8 9">DSM 22187</strain>
    </source>
</reference>